<proteinExistence type="predicted"/>
<dbReference type="Pfam" id="PF24175">
    <property type="entry name" value="SU10_adaptor"/>
    <property type="match status" value="1"/>
</dbReference>
<dbReference type="InterPro" id="IPR056209">
    <property type="entry name" value="SU10_adaptor"/>
</dbReference>
<organism evidence="2 3">
    <name type="scientific">Thiothrix winogradskyi</name>
    <dbReference type="NCBI Taxonomy" id="96472"/>
    <lineage>
        <taxon>Bacteria</taxon>
        <taxon>Pseudomonadati</taxon>
        <taxon>Pseudomonadota</taxon>
        <taxon>Gammaproteobacteria</taxon>
        <taxon>Thiotrichales</taxon>
        <taxon>Thiotrichaceae</taxon>
        <taxon>Thiothrix</taxon>
    </lineage>
</organism>
<evidence type="ECO:0000313" key="2">
    <source>
        <dbReference type="EMBL" id="UJS26283.1"/>
    </source>
</evidence>
<gene>
    <name evidence="2" type="ORF">L2Y54_09650</name>
</gene>
<feature type="region of interest" description="Disordered" evidence="1">
    <location>
        <begin position="201"/>
        <end position="220"/>
    </location>
</feature>
<evidence type="ECO:0000256" key="1">
    <source>
        <dbReference type="SAM" id="MobiDB-lite"/>
    </source>
</evidence>
<keyword evidence="3" id="KW-1185">Reference proteome</keyword>
<dbReference type="RefSeq" id="WP_236501655.1">
    <property type="nucleotide sequence ID" value="NZ_CP091244.1"/>
</dbReference>
<dbReference type="EMBL" id="CP091244">
    <property type="protein sequence ID" value="UJS26283.1"/>
    <property type="molecule type" value="Genomic_DNA"/>
</dbReference>
<evidence type="ECO:0000313" key="3">
    <source>
        <dbReference type="Proteomes" id="UP001054801"/>
    </source>
</evidence>
<dbReference type="Proteomes" id="UP001054801">
    <property type="component" value="Chromosome"/>
</dbReference>
<accession>A0ABY3T4C6</accession>
<name>A0ABY3T4C6_9GAMM</name>
<reference evidence="2" key="1">
    <citation type="journal article" date="2022" name="Microorganisms">
        <title>Two New Species of Filamentous Sulfur Bacteria of the Genus Thiothrix, Thiothrix winogradskyi sp. nov. and 'Candidatus Thiothrix sulfatifontis' sp. nov.</title>
        <authorList>
            <person name="Ravin N.V."/>
            <person name="Rossetti S."/>
            <person name="Beletsky A.V."/>
            <person name="Kadnikov V.V."/>
            <person name="Rudenko T.S."/>
            <person name="Smolyakov D.D."/>
            <person name="Moskvitina M.I."/>
            <person name="Gureeva M.V."/>
            <person name="Mardanov A.V."/>
            <person name="Grabovich M.Y."/>
        </authorList>
    </citation>
    <scope>NUCLEOTIDE SEQUENCE</scope>
    <source>
        <strain evidence="2">CT3</strain>
    </source>
</reference>
<protein>
    <submittedName>
        <fullName evidence="2">Uncharacterized protein</fullName>
    </submittedName>
</protein>
<feature type="compositionally biased region" description="Basic and acidic residues" evidence="1">
    <location>
        <begin position="203"/>
        <end position="220"/>
    </location>
</feature>
<sequence>MLAGEVITRVRVTLRDETSSQRWPDAELFQWLRDGVDAVGDAKPEESAAHRVLVMVGDHRQAVPDGVRRLLRLEANVDENGNMGRSVNRADRFALQMAERQYAFYKYAREVWDYWQDDVAGTDFYVFPLPRDGVKVRAYVSVYQPEIVGFGDRLVVADSYRAALVDYVVSAAYAKDAEYADNVNLAAAFAQSFAQKAGIKVQGGRDKPPTVTHYDRQRSE</sequence>